<evidence type="ECO:0000313" key="3">
    <source>
        <dbReference type="Proteomes" id="UP000325161"/>
    </source>
</evidence>
<dbReference type="RefSeq" id="WP_148816186.1">
    <property type="nucleotide sequence ID" value="NZ_CP043046.1"/>
</dbReference>
<dbReference type="KEGG" id="pacr:FXN63_15795"/>
<gene>
    <name evidence="2" type="ORF">FXN63_15795</name>
</gene>
<dbReference type="Proteomes" id="UP000325161">
    <property type="component" value="Chromosome"/>
</dbReference>
<keyword evidence="3" id="KW-1185">Reference proteome</keyword>
<dbReference type="AlphaFoldDB" id="A0A5C0AXH4"/>
<evidence type="ECO:0000256" key="1">
    <source>
        <dbReference type="SAM" id="SignalP"/>
    </source>
</evidence>
<accession>A0A5C0AXH4</accession>
<dbReference type="OrthoDB" id="8527941at2"/>
<evidence type="ECO:0000313" key="2">
    <source>
        <dbReference type="EMBL" id="QEI07139.1"/>
    </source>
</evidence>
<keyword evidence="1" id="KW-0732">Signal</keyword>
<dbReference type="InterPro" id="IPR025293">
    <property type="entry name" value="YfiR/HmsC-like"/>
</dbReference>
<feature type="chain" id="PRO_5022755759" evidence="1">
    <location>
        <begin position="27"/>
        <end position="170"/>
    </location>
</feature>
<reference evidence="2 3" key="1">
    <citation type="submission" date="2019-08" db="EMBL/GenBank/DDBJ databases">
        <title>Amphibian skin-associated Pigmentiphaga: genome sequence and occurrence across geography and hosts.</title>
        <authorList>
            <person name="Bletz M.C."/>
            <person name="Bunk B."/>
            <person name="Sproeer C."/>
            <person name="Biwer P."/>
            <person name="Reiter S."/>
            <person name="Rabemananjara F.C.E."/>
            <person name="Schulz S."/>
            <person name="Overmann J."/>
            <person name="Vences M."/>
        </authorList>
    </citation>
    <scope>NUCLEOTIDE SEQUENCE [LARGE SCALE GENOMIC DNA]</scope>
    <source>
        <strain evidence="2 3">Mada1488</strain>
    </source>
</reference>
<proteinExistence type="predicted"/>
<dbReference type="Pfam" id="PF13689">
    <property type="entry name" value="DUF4154"/>
    <property type="match status" value="1"/>
</dbReference>
<feature type="signal peptide" evidence="1">
    <location>
        <begin position="1"/>
        <end position="26"/>
    </location>
</feature>
<organism evidence="2 3">
    <name type="scientific">Pigmentiphaga aceris</name>
    <dbReference type="NCBI Taxonomy" id="1940612"/>
    <lineage>
        <taxon>Bacteria</taxon>
        <taxon>Pseudomonadati</taxon>
        <taxon>Pseudomonadota</taxon>
        <taxon>Betaproteobacteria</taxon>
        <taxon>Burkholderiales</taxon>
        <taxon>Alcaligenaceae</taxon>
        <taxon>Pigmentiphaga</taxon>
    </lineage>
</organism>
<protein>
    <submittedName>
        <fullName evidence="2">YfiR family protein</fullName>
    </submittedName>
</protein>
<name>A0A5C0AXH4_9BURK</name>
<dbReference type="EMBL" id="CP043046">
    <property type="protein sequence ID" value="QEI07139.1"/>
    <property type="molecule type" value="Genomic_DNA"/>
</dbReference>
<sequence>MLQRKPLCAAIALGCSFLVSSVLCFAQVQDVALKAAYIYNFALFTTWPEDVASTAHFDVCATPETPMWDSLEKLNGKKVEGRPWTLVDLAAAGPGQCRIVVLSGEGSLAGTEAGVSALVIDDGSVQGPSSAAIKLVNEQEHIRFDVDTRKASFSGLTFSSKLLRLARNVS</sequence>